<reference evidence="2 3" key="1">
    <citation type="journal article" date="2018" name="Front. Microbiol.">
        <title>Hydrolytic Capabilities as a Key to Environmental Success: Chitinolytic and Cellulolytic Acidobacteria From Acidic Sub-arctic Soils and Boreal Peatlands.</title>
        <authorList>
            <person name="Belova S.E."/>
            <person name="Ravin N.V."/>
            <person name="Pankratov T.A."/>
            <person name="Rakitin A.L."/>
            <person name="Ivanova A.A."/>
            <person name="Beletsky A.V."/>
            <person name="Mardanov A.V."/>
            <person name="Sinninghe Damste J.S."/>
            <person name="Dedysh S.N."/>
        </authorList>
    </citation>
    <scope>NUCLEOTIDE SEQUENCE [LARGE SCALE GENOMIC DNA]</scope>
    <source>
        <strain evidence="2 3">SBC82</strain>
    </source>
</reference>
<proteinExistence type="predicted"/>
<dbReference type="Gene3D" id="3.90.850.10">
    <property type="entry name" value="Fumarylacetoacetase-like, C-terminal domain"/>
    <property type="match status" value="1"/>
</dbReference>
<organism evidence="2 3">
    <name type="scientific">Acidisarcina polymorpha</name>
    <dbReference type="NCBI Taxonomy" id="2211140"/>
    <lineage>
        <taxon>Bacteria</taxon>
        <taxon>Pseudomonadati</taxon>
        <taxon>Acidobacteriota</taxon>
        <taxon>Terriglobia</taxon>
        <taxon>Terriglobales</taxon>
        <taxon>Acidobacteriaceae</taxon>
        <taxon>Acidisarcina</taxon>
    </lineage>
</organism>
<dbReference type="KEGG" id="abas:ACPOL_1425"/>
<dbReference type="Proteomes" id="UP000253606">
    <property type="component" value="Chromosome"/>
</dbReference>
<feature type="region of interest" description="Disordered" evidence="1">
    <location>
        <begin position="1"/>
        <end position="23"/>
    </location>
</feature>
<dbReference type="EMBL" id="CP030840">
    <property type="protein sequence ID" value="AXC10771.1"/>
    <property type="molecule type" value="Genomic_DNA"/>
</dbReference>
<protein>
    <submittedName>
        <fullName evidence="2">2-keto-4-pentenoate hydratase</fullName>
    </submittedName>
</protein>
<dbReference type="GO" id="GO:0005737">
    <property type="term" value="C:cytoplasm"/>
    <property type="evidence" value="ECO:0007669"/>
    <property type="project" value="TreeGrafter"/>
</dbReference>
<evidence type="ECO:0000313" key="3">
    <source>
        <dbReference type="Proteomes" id="UP000253606"/>
    </source>
</evidence>
<dbReference type="AlphaFoldDB" id="A0A2Z5FV86"/>
<evidence type="ECO:0000256" key="1">
    <source>
        <dbReference type="SAM" id="MobiDB-lite"/>
    </source>
</evidence>
<evidence type="ECO:0000313" key="2">
    <source>
        <dbReference type="EMBL" id="AXC10771.1"/>
    </source>
</evidence>
<feature type="compositionally biased region" description="Polar residues" evidence="1">
    <location>
        <begin position="1"/>
        <end position="11"/>
    </location>
</feature>
<gene>
    <name evidence="2" type="ORF">ACPOL_1425</name>
</gene>
<dbReference type="InterPro" id="IPR050772">
    <property type="entry name" value="Hydratase-Decarb/MhpD_sf"/>
</dbReference>
<dbReference type="SUPFAM" id="SSF56529">
    <property type="entry name" value="FAH"/>
    <property type="match status" value="1"/>
</dbReference>
<dbReference type="GO" id="GO:0008684">
    <property type="term" value="F:2-oxopent-4-enoate hydratase activity"/>
    <property type="evidence" value="ECO:0007669"/>
    <property type="project" value="TreeGrafter"/>
</dbReference>
<dbReference type="RefSeq" id="WP_236657277.1">
    <property type="nucleotide sequence ID" value="NZ_CP030840.1"/>
</dbReference>
<dbReference type="InterPro" id="IPR036663">
    <property type="entry name" value="Fumarylacetoacetase_C_sf"/>
</dbReference>
<keyword evidence="3" id="KW-1185">Reference proteome</keyword>
<name>A0A2Z5FV86_9BACT</name>
<dbReference type="PANTHER" id="PTHR30143:SF0">
    <property type="entry name" value="2-KETO-4-PENTENOATE HYDRATASE"/>
    <property type="match status" value="1"/>
</dbReference>
<dbReference type="PANTHER" id="PTHR30143">
    <property type="entry name" value="ACID HYDRATASE"/>
    <property type="match status" value="1"/>
</dbReference>
<accession>A0A2Z5FV86</accession>
<sequence>MSTPSYSNDSAAQAVADRQIDPLNDDKLRQAAELLLRARREREPISELPAGLRPTTLGEAYRLQEIMISTLGPVGGWKVGAPSPDAVPLCAPMPLLGGFGQSNVTIGASFSRFRGVEAEIAFRLRSDLPLRERPYSREEVVAAIAGAHPAIEILEAAFLDPDSADRLSVIGDLQSHGGFVHGAALPDWRDVDFAHESVIMIVDGVVRIESRASNLAGVDLLRLVTWLANEGQPRTGGLKAGDWITTGSWTGKVLASAGSEAIARFSTFGDVVVRFADEE</sequence>